<accession>A0A1I7WPI6</accession>
<dbReference type="AlphaFoldDB" id="A0A1I7WPI6"/>
<name>A0A1I7WPI6_HETBA</name>
<proteinExistence type="predicted"/>
<keyword evidence="1" id="KW-1185">Reference proteome</keyword>
<sequence>MCELSADLNMNDIHTGKDRMSTPGNPFISMEQNRACGEIEACEISLLLKQSQSGFAPFYYSTGI</sequence>
<evidence type="ECO:0000313" key="2">
    <source>
        <dbReference type="WBParaSite" id="Hba_06993"/>
    </source>
</evidence>
<evidence type="ECO:0000313" key="1">
    <source>
        <dbReference type="Proteomes" id="UP000095283"/>
    </source>
</evidence>
<dbReference type="Proteomes" id="UP000095283">
    <property type="component" value="Unplaced"/>
</dbReference>
<dbReference type="WBParaSite" id="Hba_06993">
    <property type="protein sequence ID" value="Hba_06993"/>
    <property type="gene ID" value="Hba_06993"/>
</dbReference>
<protein>
    <submittedName>
        <fullName evidence="2">Uncharacterized protein</fullName>
    </submittedName>
</protein>
<reference evidence="2" key="1">
    <citation type="submission" date="2016-11" db="UniProtKB">
        <authorList>
            <consortium name="WormBaseParasite"/>
        </authorList>
    </citation>
    <scope>IDENTIFICATION</scope>
</reference>
<organism evidence="1 2">
    <name type="scientific">Heterorhabditis bacteriophora</name>
    <name type="common">Entomopathogenic nematode worm</name>
    <dbReference type="NCBI Taxonomy" id="37862"/>
    <lineage>
        <taxon>Eukaryota</taxon>
        <taxon>Metazoa</taxon>
        <taxon>Ecdysozoa</taxon>
        <taxon>Nematoda</taxon>
        <taxon>Chromadorea</taxon>
        <taxon>Rhabditida</taxon>
        <taxon>Rhabditina</taxon>
        <taxon>Rhabditomorpha</taxon>
        <taxon>Strongyloidea</taxon>
        <taxon>Heterorhabditidae</taxon>
        <taxon>Heterorhabditis</taxon>
    </lineage>
</organism>